<evidence type="ECO:0000313" key="10">
    <source>
        <dbReference type="EMBL" id="OGC51246.1"/>
    </source>
</evidence>
<dbReference type="InterPro" id="IPR004412">
    <property type="entry name" value="GatA"/>
</dbReference>
<evidence type="ECO:0000256" key="5">
    <source>
        <dbReference type="ARBA" id="ARBA00022917"/>
    </source>
</evidence>
<feature type="domain" description="Amidase" evidence="9">
    <location>
        <begin position="19"/>
        <end position="451"/>
    </location>
</feature>
<dbReference type="EC" id="6.3.5.7" evidence="7"/>
<dbReference type="EMBL" id="MEVH01000027">
    <property type="protein sequence ID" value="OGC51246.1"/>
    <property type="molecule type" value="Genomic_DNA"/>
</dbReference>
<evidence type="ECO:0000256" key="7">
    <source>
        <dbReference type="HAMAP-Rule" id="MF_00120"/>
    </source>
</evidence>
<name>A0A1F4V214_UNCKA</name>
<dbReference type="STRING" id="1802624.A2982_04055"/>
<evidence type="ECO:0000256" key="6">
    <source>
        <dbReference type="ARBA" id="ARBA00047407"/>
    </source>
</evidence>
<gene>
    <name evidence="7" type="primary">gatA</name>
    <name evidence="10" type="ORF">A2982_04055</name>
</gene>
<dbReference type="GO" id="GO:0006412">
    <property type="term" value="P:translation"/>
    <property type="evidence" value="ECO:0007669"/>
    <property type="project" value="UniProtKB-UniRule"/>
</dbReference>
<accession>A0A1F4V214</accession>
<dbReference type="GO" id="GO:0050567">
    <property type="term" value="F:glutaminyl-tRNA synthase (glutamine-hydrolyzing) activity"/>
    <property type="evidence" value="ECO:0007669"/>
    <property type="project" value="UniProtKB-UniRule"/>
</dbReference>
<dbReference type="InterPro" id="IPR000120">
    <property type="entry name" value="Amidase"/>
</dbReference>
<dbReference type="AlphaFoldDB" id="A0A1F4V214"/>
<comment type="similarity">
    <text evidence="1 7">Belongs to the amidase family. GatA subfamily.</text>
</comment>
<organism evidence="10 11">
    <name type="scientific">candidate division WWE3 bacterium RIFCSPLOWO2_01_FULL_39_13</name>
    <dbReference type="NCBI Taxonomy" id="1802624"/>
    <lineage>
        <taxon>Bacteria</taxon>
        <taxon>Katanobacteria</taxon>
    </lineage>
</organism>
<keyword evidence="8" id="KW-0175">Coiled coil</keyword>
<keyword evidence="2 7" id="KW-0436">Ligase</keyword>
<dbReference type="Proteomes" id="UP000178771">
    <property type="component" value="Unassembled WGS sequence"/>
</dbReference>
<sequence length="481" mass="52025">MDIEEIQKKLVSKEASCVEITKEYLKNITSLNEKLNAFITVTSEKALSEAEKIDNEIDESEDLDVLFSLKPLLGVPMAHKDLFSTKDIETTAGSNILRGYIPPYDATAVKRIKDAGTVMLGKLNCDAFAHGTTGENSDFGPALNPYDLSRPAGGSSSGSGVAVSAEMAVFATGTDTGGSIRTPASFTNVCGLKPTYGRVSRYGIIAMASSLDSIGHLTRTVKDSARVLKVTAGYDPFDSTSSKIKVPDYLESIIGVKGLKIGVPEEYMGDGIDPEVKSAVKNALKVYEKLGAEIASVSLPHTKYAIAVYYVIVPSEVSSNLARYDGIRFGNSRESFGDEAKRRIMIGTYALSAGYYDAYYLKAQKVRTLVIQDFKKAFEKIDILLGPAMPVLPPKLGENSDDPLKNYLLDVLTCPVNLAGLPALSVPAGFSKEGLPIGIQLIGDHFAEDALFRAGYTYEQETRYYEQKPQLPLKGEDPDGI</sequence>
<dbReference type="Pfam" id="PF01425">
    <property type="entry name" value="Amidase"/>
    <property type="match status" value="1"/>
</dbReference>
<dbReference type="InterPro" id="IPR036928">
    <property type="entry name" value="AS_sf"/>
</dbReference>
<evidence type="ECO:0000256" key="1">
    <source>
        <dbReference type="ARBA" id="ARBA00008069"/>
    </source>
</evidence>
<comment type="catalytic activity">
    <reaction evidence="6 7">
        <text>L-glutamyl-tRNA(Gln) + L-glutamine + ATP + H2O = L-glutaminyl-tRNA(Gln) + L-glutamate + ADP + phosphate + H(+)</text>
        <dbReference type="Rhea" id="RHEA:17521"/>
        <dbReference type="Rhea" id="RHEA-COMP:9681"/>
        <dbReference type="Rhea" id="RHEA-COMP:9684"/>
        <dbReference type="ChEBI" id="CHEBI:15377"/>
        <dbReference type="ChEBI" id="CHEBI:15378"/>
        <dbReference type="ChEBI" id="CHEBI:29985"/>
        <dbReference type="ChEBI" id="CHEBI:30616"/>
        <dbReference type="ChEBI" id="CHEBI:43474"/>
        <dbReference type="ChEBI" id="CHEBI:58359"/>
        <dbReference type="ChEBI" id="CHEBI:78520"/>
        <dbReference type="ChEBI" id="CHEBI:78521"/>
        <dbReference type="ChEBI" id="CHEBI:456216"/>
        <dbReference type="EC" id="6.3.5.7"/>
    </reaction>
</comment>
<comment type="caution">
    <text evidence="10">The sequence shown here is derived from an EMBL/GenBank/DDBJ whole genome shotgun (WGS) entry which is preliminary data.</text>
</comment>
<dbReference type="SUPFAM" id="SSF75304">
    <property type="entry name" value="Amidase signature (AS) enzymes"/>
    <property type="match status" value="1"/>
</dbReference>
<dbReference type="HAMAP" id="MF_00120">
    <property type="entry name" value="GatA"/>
    <property type="match status" value="1"/>
</dbReference>
<dbReference type="InterPro" id="IPR023631">
    <property type="entry name" value="Amidase_dom"/>
</dbReference>
<dbReference type="GO" id="GO:0030956">
    <property type="term" value="C:glutamyl-tRNA(Gln) amidotransferase complex"/>
    <property type="evidence" value="ECO:0007669"/>
    <property type="project" value="InterPro"/>
</dbReference>
<comment type="function">
    <text evidence="7">Allows the formation of correctly charged Gln-tRNA(Gln) through the transamidation of misacylated Glu-tRNA(Gln) in organisms which lack glutaminyl-tRNA synthetase. The reaction takes place in the presence of glutamine and ATP through an activated gamma-phospho-Glu-tRNA(Gln).</text>
</comment>
<feature type="active site" description="Charge relay system" evidence="7">
    <location>
        <position position="80"/>
    </location>
</feature>
<keyword evidence="4 7" id="KW-0067">ATP-binding</keyword>
<keyword evidence="5 7" id="KW-0648">Protein biosynthesis</keyword>
<evidence type="ECO:0000313" key="11">
    <source>
        <dbReference type="Proteomes" id="UP000178771"/>
    </source>
</evidence>
<evidence type="ECO:0000256" key="4">
    <source>
        <dbReference type="ARBA" id="ARBA00022840"/>
    </source>
</evidence>
<feature type="active site" description="Acyl-ester intermediate" evidence="7">
    <location>
        <position position="179"/>
    </location>
</feature>
<dbReference type="InterPro" id="IPR020556">
    <property type="entry name" value="Amidase_CS"/>
</dbReference>
<dbReference type="GO" id="GO:0005524">
    <property type="term" value="F:ATP binding"/>
    <property type="evidence" value="ECO:0007669"/>
    <property type="project" value="UniProtKB-KW"/>
</dbReference>
<dbReference type="Gene3D" id="3.90.1300.10">
    <property type="entry name" value="Amidase signature (AS) domain"/>
    <property type="match status" value="1"/>
</dbReference>
<reference evidence="10 11" key="1">
    <citation type="journal article" date="2016" name="Nat. Commun.">
        <title>Thousands of microbial genomes shed light on interconnected biogeochemical processes in an aquifer system.</title>
        <authorList>
            <person name="Anantharaman K."/>
            <person name="Brown C.T."/>
            <person name="Hug L.A."/>
            <person name="Sharon I."/>
            <person name="Castelle C.J."/>
            <person name="Probst A.J."/>
            <person name="Thomas B.C."/>
            <person name="Singh A."/>
            <person name="Wilkins M.J."/>
            <person name="Karaoz U."/>
            <person name="Brodie E.L."/>
            <person name="Williams K.H."/>
            <person name="Hubbard S.S."/>
            <person name="Banfield J.F."/>
        </authorList>
    </citation>
    <scope>NUCLEOTIDE SEQUENCE [LARGE SCALE GENOMIC DNA]</scope>
</reference>
<feature type="coiled-coil region" evidence="8">
    <location>
        <begin position="3"/>
        <end position="63"/>
    </location>
</feature>
<dbReference type="NCBIfam" id="TIGR00132">
    <property type="entry name" value="gatA"/>
    <property type="match status" value="1"/>
</dbReference>
<dbReference type="PANTHER" id="PTHR11895">
    <property type="entry name" value="TRANSAMIDASE"/>
    <property type="match status" value="1"/>
</dbReference>
<evidence type="ECO:0000256" key="3">
    <source>
        <dbReference type="ARBA" id="ARBA00022741"/>
    </source>
</evidence>
<evidence type="ECO:0000256" key="8">
    <source>
        <dbReference type="SAM" id="Coils"/>
    </source>
</evidence>
<feature type="active site" description="Charge relay system" evidence="7">
    <location>
        <position position="155"/>
    </location>
</feature>
<proteinExistence type="inferred from homology"/>
<evidence type="ECO:0000259" key="9">
    <source>
        <dbReference type="Pfam" id="PF01425"/>
    </source>
</evidence>
<dbReference type="PROSITE" id="PS00571">
    <property type="entry name" value="AMIDASES"/>
    <property type="match status" value="1"/>
</dbReference>
<keyword evidence="3 7" id="KW-0547">Nucleotide-binding</keyword>
<comment type="subunit">
    <text evidence="7">Heterotrimer of A, B and C subunits.</text>
</comment>
<evidence type="ECO:0000256" key="2">
    <source>
        <dbReference type="ARBA" id="ARBA00022598"/>
    </source>
</evidence>
<dbReference type="PANTHER" id="PTHR11895:SF151">
    <property type="entry name" value="GLUTAMYL-TRNA(GLN) AMIDOTRANSFERASE SUBUNIT A"/>
    <property type="match status" value="1"/>
</dbReference>
<protein>
    <recommendedName>
        <fullName evidence="7">Glutamyl-tRNA(Gln) amidotransferase subunit A</fullName>
        <shortName evidence="7">Glu-ADT subunit A</shortName>
        <ecNumber evidence="7">6.3.5.7</ecNumber>
    </recommendedName>
</protein>